<protein>
    <recommendedName>
        <fullName evidence="3 12">Ribokinase</fullName>
        <shortName evidence="12">RK</shortName>
        <ecNumber evidence="2 12">2.7.1.15</ecNumber>
    </recommendedName>
</protein>
<evidence type="ECO:0000256" key="11">
    <source>
        <dbReference type="ARBA" id="ARBA00023277"/>
    </source>
</evidence>
<feature type="domain" description="Carbohydrate kinase PfkB" evidence="13">
    <location>
        <begin position="6"/>
        <end position="295"/>
    </location>
</feature>
<dbReference type="GO" id="GO:0005829">
    <property type="term" value="C:cytosol"/>
    <property type="evidence" value="ECO:0007669"/>
    <property type="project" value="TreeGrafter"/>
</dbReference>
<dbReference type="CDD" id="cd01174">
    <property type="entry name" value="ribokinase"/>
    <property type="match status" value="1"/>
</dbReference>
<evidence type="ECO:0000313" key="15">
    <source>
        <dbReference type="Proteomes" id="UP000282028"/>
    </source>
</evidence>
<dbReference type="OrthoDB" id="9775849at2"/>
<feature type="binding site" evidence="12">
    <location>
        <position position="286"/>
    </location>
    <ligand>
        <name>K(+)</name>
        <dbReference type="ChEBI" id="CHEBI:29103"/>
    </ligand>
</feature>
<dbReference type="GO" id="GO:0004747">
    <property type="term" value="F:ribokinase activity"/>
    <property type="evidence" value="ECO:0007669"/>
    <property type="project" value="UniProtKB-UniRule"/>
</dbReference>
<keyword evidence="5 12" id="KW-0479">Metal-binding</keyword>
<keyword evidence="15" id="KW-1185">Reference proteome</keyword>
<evidence type="ECO:0000256" key="6">
    <source>
        <dbReference type="ARBA" id="ARBA00022741"/>
    </source>
</evidence>
<dbReference type="PANTHER" id="PTHR10584:SF166">
    <property type="entry name" value="RIBOKINASE"/>
    <property type="match status" value="1"/>
</dbReference>
<comment type="subunit">
    <text evidence="12">Homodimer.</text>
</comment>
<dbReference type="SUPFAM" id="SSF53613">
    <property type="entry name" value="Ribokinase-like"/>
    <property type="match status" value="1"/>
</dbReference>
<dbReference type="InterPro" id="IPR011611">
    <property type="entry name" value="PfkB_dom"/>
</dbReference>
<evidence type="ECO:0000256" key="1">
    <source>
        <dbReference type="ARBA" id="ARBA00005380"/>
    </source>
</evidence>
<dbReference type="EMBL" id="RHHR01000013">
    <property type="protein sequence ID" value="RNB74951.1"/>
    <property type="molecule type" value="Genomic_DNA"/>
</dbReference>
<dbReference type="Pfam" id="PF00294">
    <property type="entry name" value="PfkB"/>
    <property type="match status" value="1"/>
</dbReference>
<keyword evidence="6 12" id="KW-0547">Nucleotide-binding</keyword>
<comment type="similarity">
    <text evidence="1">Belongs to the carbohydrate kinase pfkB family.</text>
</comment>
<dbReference type="InterPro" id="IPR002139">
    <property type="entry name" value="Ribo/fructo_kinase"/>
</dbReference>
<organism evidence="14 15">
    <name type="scientific">Brevibacillus invocatus</name>
    <dbReference type="NCBI Taxonomy" id="173959"/>
    <lineage>
        <taxon>Bacteria</taxon>
        <taxon>Bacillati</taxon>
        <taxon>Bacillota</taxon>
        <taxon>Bacilli</taxon>
        <taxon>Bacillales</taxon>
        <taxon>Paenibacillaceae</taxon>
        <taxon>Brevibacillus</taxon>
    </lineage>
</organism>
<comment type="catalytic activity">
    <reaction evidence="12">
        <text>D-ribose + ATP = D-ribose 5-phosphate + ADP + H(+)</text>
        <dbReference type="Rhea" id="RHEA:13697"/>
        <dbReference type="ChEBI" id="CHEBI:15378"/>
        <dbReference type="ChEBI" id="CHEBI:30616"/>
        <dbReference type="ChEBI" id="CHEBI:47013"/>
        <dbReference type="ChEBI" id="CHEBI:78346"/>
        <dbReference type="ChEBI" id="CHEBI:456216"/>
        <dbReference type="EC" id="2.7.1.15"/>
    </reaction>
</comment>
<dbReference type="InterPro" id="IPR011877">
    <property type="entry name" value="Ribokinase"/>
</dbReference>
<feature type="binding site" evidence="12">
    <location>
        <begin position="14"/>
        <end position="16"/>
    </location>
    <ligand>
        <name>substrate</name>
    </ligand>
</feature>
<comment type="cofactor">
    <cofactor evidence="12">
        <name>Mg(2+)</name>
        <dbReference type="ChEBI" id="CHEBI:18420"/>
    </cofactor>
    <text evidence="12">Requires a divalent cation, most likely magnesium in vivo, as an electrophilic catalyst to aid phosphoryl group transfer. It is the chelate of the metal and the nucleotide that is the actual substrate.</text>
</comment>
<feature type="binding site" evidence="12">
    <location>
        <position position="249"/>
    </location>
    <ligand>
        <name>K(+)</name>
        <dbReference type="ChEBI" id="CHEBI:29103"/>
    </ligand>
</feature>
<keyword evidence="8 12" id="KW-0067">ATP-binding</keyword>
<evidence type="ECO:0000256" key="12">
    <source>
        <dbReference type="HAMAP-Rule" id="MF_01987"/>
    </source>
</evidence>
<name>A0A3M8CHE6_9BACL</name>
<feature type="binding site" evidence="12">
    <location>
        <position position="247"/>
    </location>
    <ligand>
        <name>K(+)</name>
        <dbReference type="ChEBI" id="CHEBI:29103"/>
    </ligand>
</feature>
<keyword evidence="12" id="KW-0963">Cytoplasm</keyword>
<comment type="function">
    <text evidence="12">Catalyzes the phosphorylation of ribose at O-5 in a reaction requiring ATP and magnesium. The resulting D-ribose-5-phosphate can then be used either for sythesis of nucleotides, histidine, and tryptophan, or as a component of the pentose phosphate pathway.</text>
</comment>
<sequence length="305" mass="31556">MSQKPHIAIIGSLNMDIVVEADRPPMLGETVMGKQVHFIPGGKGANQAVASARLGAKTTMIGAVGNDAFGQELILAMRHEGIDTEAVKTVSDSPTGVASIVLAQGDNQIIVVAGANEACLPQDLTTQEDRIADADLVLLQLEIPLETVVSAAKTAKRLGKTVVLNPAPARPLPDELLQNVDVLIPNESELFLLAGVEAGHDIESAMRSLLNKGVQTVVTTLGAKGAAYLSESDGAGFVPSHSVQVVDTTGAGDSFNAGFSYAYATGCSVADSVAFATKVAALAVTRLGAQAGMPTLTQVEEFNRE</sequence>
<feature type="binding site" evidence="12">
    <location>
        <begin position="42"/>
        <end position="46"/>
    </location>
    <ligand>
        <name>substrate</name>
    </ligand>
</feature>
<keyword evidence="7 12" id="KW-0418">Kinase</keyword>
<keyword evidence="4 12" id="KW-0808">Transferase</keyword>
<evidence type="ECO:0000256" key="8">
    <source>
        <dbReference type="ARBA" id="ARBA00022840"/>
    </source>
</evidence>
<feature type="binding site" evidence="12">
    <location>
        <position position="186"/>
    </location>
    <ligand>
        <name>ATP</name>
        <dbReference type="ChEBI" id="CHEBI:30616"/>
    </ligand>
</feature>
<evidence type="ECO:0000313" key="14">
    <source>
        <dbReference type="EMBL" id="RNB74951.1"/>
    </source>
</evidence>
<evidence type="ECO:0000256" key="10">
    <source>
        <dbReference type="ARBA" id="ARBA00022958"/>
    </source>
</evidence>
<dbReference type="PANTHER" id="PTHR10584">
    <property type="entry name" value="SUGAR KINASE"/>
    <property type="match status" value="1"/>
</dbReference>
<evidence type="ECO:0000256" key="2">
    <source>
        <dbReference type="ARBA" id="ARBA00012035"/>
    </source>
</evidence>
<dbReference type="PRINTS" id="PR00990">
    <property type="entry name" value="RIBOKINASE"/>
</dbReference>
<dbReference type="Gene3D" id="3.40.1190.20">
    <property type="match status" value="1"/>
</dbReference>
<comment type="similarity">
    <text evidence="12">Belongs to the carbohydrate kinase PfkB family. Ribokinase subfamily.</text>
</comment>
<evidence type="ECO:0000256" key="4">
    <source>
        <dbReference type="ARBA" id="ARBA00022679"/>
    </source>
</evidence>
<feature type="binding site" evidence="12">
    <location>
        <position position="142"/>
    </location>
    <ligand>
        <name>substrate</name>
    </ligand>
</feature>
<dbReference type="RefSeq" id="WP_122908768.1">
    <property type="nucleotide sequence ID" value="NZ_CBCSBE010000005.1"/>
</dbReference>
<dbReference type="PROSITE" id="PS00583">
    <property type="entry name" value="PFKB_KINASES_1"/>
    <property type="match status" value="1"/>
</dbReference>
<comment type="caution">
    <text evidence="14">The sequence shown here is derived from an EMBL/GenBank/DDBJ whole genome shotgun (WGS) entry which is preliminary data.</text>
</comment>
<dbReference type="Proteomes" id="UP000282028">
    <property type="component" value="Unassembled WGS sequence"/>
</dbReference>
<comment type="subcellular location">
    <subcellularLocation>
        <location evidence="12">Cytoplasm</location>
    </subcellularLocation>
</comment>
<accession>A0A3M8CHE6</accession>
<comment type="caution">
    <text evidence="12">Lacks conserved residue(s) required for the propagation of feature annotation.</text>
</comment>
<evidence type="ECO:0000259" key="13">
    <source>
        <dbReference type="Pfam" id="PF00294"/>
    </source>
</evidence>
<evidence type="ECO:0000256" key="7">
    <source>
        <dbReference type="ARBA" id="ARBA00022777"/>
    </source>
</evidence>
<keyword evidence="11 12" id="KW-0119">Carbohydrate metabolism</keyword>
<evidence type="ECO:0000256" key="5">
    <source>
        <dbReference type="ARBA" id="ARBA00022723"/>
    </source>
</evidence>
<feature type="binding site" evidence="12">
    <location>
        <begin position="252"/>
        <end position="253"/>
    </location>
    <ligand>
        <name>ATP</name>
        <dbReference type="ChEBI" id="CHEBI:30616"/>
    </ligand>
</feature>
<dbReference type="EC" id="2.7.1.15" evidence="2 12"/>
<feature type="binding site" evidence="12">
    <location>
        <position position="283"/>
    </location>
    <ligand>
        <name>K(+)</name>
        <dbReference type="ChEBI" id="CHEBI:29103"/>
    </ligand>
</feature>
<keyword evidence="9 12" id="KW-0460">Magnesium</keyword>
<dbReference type="AlphaFoldDB" id="A0A3M8CHE6"/>
<evidence type="ECO:0000256" key="3">
    <source>
        <dbReference type="ARBA" id="ARBA00016943"/>
    </source>
</evidence>
<dbReference type="PROSITE" id="PS00584">
    <property type="entry name" value="PFKB_KINASES_2"/>
    <property type="match status" value="1"/>
</dbReference>
<dbReference type="HAMAP" id="MF_01987">
    <property type="entry name" value="Ribokinase"/>
    <property type="match status" value="1"/>
</dbReference>
<comment type="activity regulation">
    <text evidence="12">Activated by a monovalent cation that binds near, but not in, the active site. The most likely occupant of the site in vivo is potassium. Ion binding induces a conformational change that may alter substrate affinity.</text>
</comment>
<feature type="binding site" evidence="12">
    <location>
        <position position="288"/>
    </location>
    <ligand>
        <name>K(+)</name>
        <dbReference type="ChEBI" id="CHEBI:29103"/>
    </ligand>
</feature>
<dbReference type="InterPro" id="IPR029056">
    <property type="entry name" value="Ribokinase-like"/>
</dbReference>
<reference evidence="14 15" key="1">
    <citation type="submission" date="2018-10" db="EMBL/GenBank/DDBJ databases">
        <title>Phylogenomics of Brevibacillus.</title>
        <authorList>
            <person name="Dunlap C."/>
        </authorList>
    </citation>
    <scope>NUCLEOTIDE SEQUENCE [LARGE SCALE GENOMIC DNA]</scope>
    <source>
        <strain evidence="14 15">JCM 12215</strain>
    </source>
</reference>
<gene>
    <name evidence="12 14" type="primary">rbsK</name>
    <name evidence="14" type="ORF">EDM52_09550</name>
</gene>
<keyword evidence="10 12" id="KW-0630">Potassium</keyword>
<dbReference type="NCBIfam" id="TIGR02152">
    <property type="entry name" value="D_ribokin_bact"/>
    <property type="match status" value="1"/>
</dbReference>
<dbReference type="GO" id="GO:0019303">
    <property type="term" value="P:D-ribose catabolic process"/>
    <property type="evidence" value="ECO:0007669"/>
    <property type="project" value="UniProtKB-UniRule"/>
</dbReference>
<feature type="binding site" evidence="12">
    <location>
        <begin position="220"/>
        <end position="225"/>
    </location>
    <ligand>
        <name>ATP</name>
        <dbReference type="ChEBI" id="CHEBI:30616"/>
    </ligand>
</feature>
<dbReference type="GO" id="GO:0046872">
    <property type="term" value="F:metal ion binding"/>
    <property type="evidence" value="ECO:0007669"/>
    <property type="project" value="UniProtKB-KW"/>
</dbReference>
<dbReference type="InterPro" id="IPR002173">
    <property type="entry name" value="Carboh/pur_kinase_PfkB_CS"/>
</dbReference>
<dbReference type="UniPathway" id="UPA00916">
    <property type="reaction ID" value="UER00889"/>
</dbReference>
<dbReference type="GO" id="GO:0005524">
    <property type="term" value="F:ATP binding"/>
    <property type="evidence" value="ECO:0007669"/>
    <property type="project" value="UniProtKB-UniRule"/>
</dbReference>
<feature type="binding site" evidence="12">
    <location>
        <position position="253"/>
    </location>
    <ligand>
        <name>substrate</name>
    </ligand>
</feature>
<comment type="pathway">
    <text evidence="12">Carbohydrate metabolism; D-ribose degradation; D-ribose 5-phosphate from beta-D-ribopyranose: step 2/2.</text>
</comment>
<proteinExistence type="inferred from homology"/>
<evidence type="ECO:0000256" key="9">
    <source>
        <dbReference type="ARBA" id="ARBA00022842"/>
    </source>
</evidence>
<feature type="active site" description="Proton acceptor" evidence="12">
    <location>
        <position position="253"/>
    </location>
</feature>